<organism evidence="2 3">
    <name type="scientific">Hohenbuehelia grisea</name>
    <dbReference type="NCBI Taxonomy" id="104357"/>
    <lineage>
        <taxon>Eukaryota</taxon>
        <taxon>Fungi</taxon>
        <taxon>Dikarya</taxon>
        <taxon>Basidiomycota</taxon>
        <taxon>Agaricomycotina</taxon>
        <taxon>Agaricomycetes</taxon>
        <taxon>Agaricomycetidae</taxon>
        <taxon>Agaricales</taxon>
        <taxon>Pleurotineae</taxon>
        <taxon>Pleurotaceae</taxon>
        <taxon>Hohenbuehelia</taxon>
    </lineage>
</organism>
<feature type="compositionally biased region" description="Polar residues" evidence="1">
    <location>
        <begin position="216"/>
        <end position="239"/>
    </location>
</feature>
<name>A0ABR3IQ33_9AGAR</name>
<feature type="compositionally biased region" description="Polar residues" evidence="1">
    <location>
        <begin position="37"/>
        <end position="46"/>
    </location>
</feature>
<accession>A0ABR3IQ33</accession>
<comment type="caution">
    <text evidence="2">The sequence shown here is derived from an EMBL/GenBank/DDBJ whole genome shotgun (WGS) entry which is preliminary data.</text>
</comment>
<keyword evidence="3" id="KW-1185">Reference proteome</keyword>
<dbReference type="Proteomes" id="UP001556367">
    <property type="component" value="Unassembled WGS sequence"/>
</dbReference>
<feature type="region of interest" description="Disordered" evidence="1">
    <location>
        <begin position="187"/>
        <end position="239"/>
    </location>
</feature>
<evidence type="ECO:0000313" key="3">
    <source>
        <dbReference type="Proteomes" id="UP001556367"/>
    </source>
</evidence>
<protein>
    <submittedName>
        <fullName evidence="2">Uncharacterized protein</fullName>
    </submittedName>
</protein>
<evidence type="ECO:0000256" key="1">
    <source>
        <dbReference type="SAM" id="MobiDB-lite"/>
    </source>
</evidence>
<evidence type="ECO:0000313" key="2">
    <source>
        <dbReference type="EMBL" id="KAL0945411.1"/>
    </source>
</evidence>
<sequence>MNDCAGIVSSSSSLLGTILATDSSLTSETACSGGGELQTSGSQTDYSPVHSPSKEKPGPLSTIPTASSRPEEPRAASPIPQSPIHRIVFDLEDEDAGYQSEREDAIRHRKLARKIHGRLRRGSVASFSSSTVIRPTLETRASQRTITPSTAALSYGSGSEPNTPVKRRFSGIGLGLPASIAPAVDEHASKCDDPNLPTPKDISAPPGIPIMERSDSLQTENGCDTSTGASNISENETITPSKLRGRRPAVAHIPLSLKLSPGIVFEPPDAASSLVSTLCGAGQRDTHAVPAARPINSNRRVASQHELNFSESPKRQLSNIEESPYPPALGRQRSVSEPTCTIDAWSITSSSGVISPCSPGGLQCPPKPVLRPILGAGTPSPAEWLRSSPDFFAIARIQSSDIGTGSSIDALANPIETPLDDVLPSALDLEKRCSRPTESLTFNPLHFKTASIAKRLRSKARSAFSVFVPSKRVAETYA</sequence>
<reference evidence="3" key="1">
    <citation type="submission" date="2024-06" db="EMBL/GenBank/DDBJ databases">
        <title>Multi-omics analyses provide insights into the biosynthesis of the anticancer antibiotic pleurotin in Hohenbuehelia grisea.</title>
        <authorList>
            <person name="Weaver J.A."/>
            <person name="Alberti F."/>
        </authorList>
    </citation>
    <scope>NUCLEOTIDE SEQUENCE [LARGE SCALE GENOMIC DNA]</scope>
    <source>
        <strain evidence="3">T-177</strain>
    </source>
</reference>
<proteinExistence type="predicted"/>
<gene>
    <name evidence="2" type="ORF">HGRIS_000903</name>
</gene>
<dbReference type="EMBL" id="JASNQZ010000018">
    <property type="protein sequence ID" value="KAL0945411.1"/>
    <property type="molecule type" value="Genomic_DNA"/>
</dbReference>
<feature type="region of interest" description="Disordered" evidence="1">
    <location>
        <begin position="26"/>
        <end position="84"/>
    </location>
</feature>